<evidence type="ECO:0000259" key="11">
    <source>
        <dbReference type="PROSITE" id="PS50157"/>
    </source>
</evidence>
<feature type="signal peptide" evidence="10">
    <location>
        <begin position="1"/>
        <end position="25"/>
    </location>
</feature>
<feature type="chain" id="PRO_5043444541" evidence="10">
    <location>
        <begin position="26"/>
        <end position="484"/>
    </location>
</feature>
<evidence type="ECO:0000256" key="1">
    <source>
        <dbReference type="ARBA" id="ARBA00004123"/>
    </source>
</evidence>
<dbReference type="Pfam" id="PF00096">
    <property type="entry name" value="zf-C2H2"/>
    <property type="match status" value="4"/>
</dbReference>
<feature type="compositionally biased region" description="Low complexity" evidence="9">
    <location>
        <begin position="453"/>
        <end position="468"/>
    </location>
</feature>
<keyword evidence="5" id="KW-0862">Zinc</keyword>
<feature type="domain" description="C2H2-type" evidence="11">
    <location>
        <begin position="190"/>
        <end position="219"/>
    </location>
</feature>
<dbReference type="Ensembl" id="ENSGACT00000013799.2">
    <property type="protein sequence ID" value="ENSGACP00000013774.2"/>
    <property type="gene ID" value="ENSGACG00000010410.2"/>
</dbReference>
<feature type="domain" description="C2H2-type" evidence="11">
    <location>
        <begin position="247"/>
        <end position="274"/>
    </location>
</feature>
<dbReference type="PANTHER" id="PTHR24391">
    <property type="entry name" value="HISTONE H4 TRANSCRIPTION FACTOR-RELATED"/>
    <property type="match status" value="1"/>
</dbReference>
<comment type="subcellular location">
    <subcellularLocation>
        <location evidence="1">Nucleus</location>
    </subcellularLocation>
</comment>
<dbReference type="GO" id="GO:0000978">
    <property type="term" value="F:RNA polymerase II cis-regulatory region sequence-specific DNA binding"/>
    <property type="evidence" value="ECO:0007669"/>
    <property type="project" value="TreeGrafter"/>
</dbReference>
<dbReference type="Proteomes" id="UP000007635">
    <property type="component" value="Chromosome I"/>
</dbReference>
<keyword evidence="13" id="KW-1185">Reference proteome</keyword>
<evidence type="ECO:0000256" key="2">
    <source>
        <dbReference type="ARBA" id="ARBA00022723"/>
    </source>
</evidence>
<organism evidence="12 13">
    <name type="scientific">Gasterosteus aculeatus aculeatus</name>
    <name type="common">three-spined stickleback</name>
    <dbReference type="NCBI Taxonomy" id="481459"/>
    <lineage>
        <taxon>Eukaryota</taxon>
        <taxon>Metazoa</taxon>
        <taxon>Chordata</taxon>
        <taxon>Craniata</taxon>
        <taxon>Vertebrata</taxon>
        <taxon>Euteleostomi</taxon>
        <taxon>Actinopterygii</taxon>
        <taxon>Neopterygii</taxon>
        <taxon>Teleostei</taxon>
        <taxon>Neoteleostei</taxon>
        <taxon>Acanthomorphata</taxon>
        <taxon>Eupercaria</taxon>
        <taxon>Perciformes</taxon>
        <taxon>Cottioidei</taxon>
        <taxon>Gasterosteales</taxon>
        <taxon>Gasterosteidae</taxon>
        <taxon>Gasterosteus</taxon>
    </lineage>
</organism>
<feature type="domain" description="C2H2-type" evidence="11">
    <location>
        <begin position="302"/>
        <end position="324"/>
    </location>
</feature>
<keyword evidence="10" id="KW-0732">Signal</keyword>
<dbReference type="InterPro" id="IPR013087">
    <property type="entry name" value="Znf_C2H2_type"/>
</dbReference>
<evidence type="ECO:0000256" key="3">
    <source>
        <dbReference type="ARBA" id="ARBA00022737"/>
    </source>
</evidence>
<dbReference type="PROSITE" id="PS50157">
    <property type="entry name" value="ZINC_FINGER_C2H2_2"/>
    <property type="match status" value="5"/>
</dbReference>
<dbReference type="GeneTree" id="ENSGT00870000136508"/>
<feature type="region of interest" description="Disordered" evidence="9">
    <location>
        <begin position="428"/>
        <end position="470"/>
    </location>
</feature>
<keyword evidence="4 8" id="KW-0863">Zinc-finger</keyword>
<keyword evidence="6" id="KW-0238">DNA-binding</keyword>
<dbReference type="GO" id="GO:0008270">
    <property type="term" value="F:zinc ion binding"/>
    <property type="evidence" value="ECO:0007669"/>
    <property type="project" value="UniProtKB-KW"/>
</dbReference>
<proteinExistence type="predicted"/>
<evidence type="ECO:0000313" key="13">
    <source>
        <dbReference type="Proteomes" id="UP000007635"/>
    </source>
</evidence>
<evidence type="ECO:0000256" key="9">
    <source>
        <dbReference type="SAM" id="MobiDB-lite"/>
    </source>
</evidence>
<feature type="domain" description="C2H2-type" evidence="11">
    <location>
        <begin position="363"/>
        <end position="391"/>
    </location>
</feature>
<dbReference type="SMART" id="SM00355">
    <property type="entry name" value="ZnF_C2H2"/>
    <property type="match status" value="10"/>
</dbReference>
<sequence length="484" mass="55490">MVPSRAVKTSVVVLFSVQAVGYLAAELSEVAVMMTTKRLDNFEVVCEWASCNFKGRTMEELSDHMFLHLKDYLGDNDALEDLDEYACLWNGCVFLSMGSPAELEVHAYFHNYHGKLKFVGSQLLKSRPDLPSCNQGLHSNNLVPEGSDGYVCQWEHCDSTFNNPEWFYRHVDNHVESAEPQSLPQQLQALFCHWTGCDAFFKIKYRLREHMRSHTQERLVACPTCGSMFSSNTKLFDHLHRQAEPSLVCEHCGKAFSSERLLRDHVRQHVNQVKCPFCDMTCTTLAALKIHIRFRHCDERPFPCDFCDKRFKNQPDLQKHTEVHNEGAVYHCTVEGCAYSCHTIQTMSQHYKRVHEVGGMSKYKCHICDKVFSWCYTLTLHLRKKHELKWPSGHSRFRYRKDVDGFLKVNMVRFETVEVTKEIMKNMAKKPQSLRKSQRTSMRNKKAAATPESGRSSPAGSSSPSSRAVQALTEVARGLGMDVV</sequence>
<reference evidence="12" key="2">
    <citation type="submission" date="2025-08" db="UniProtKB">
        <authorList>
            <consortium name="Ensembl"/>
        </authorList>
    </citation>
    <scope>IDENTIFICATION</scope>
</reference>
<evidence type="ECO:0000256" key="10">
    <source>
        <dbReference type="SAM" id="SignalP"/>
    </source>
</evidence>
<keyword evidence="7" id="KW-0539">Nucleus</keyword>
<feature type="compositionally biased region" description="Basic residues" evidence="9">
    <location>
        <begin position="432"/>
        <end position="446"/>
    </location>
</feature>
<keyword evidence="3" id="KW-0677">Repeat</keyword>
<evidence type="ECO:0000256" key="5">
    <source>
        <dbReference type="ARBA" id="ARBA00022833"/>
    </source>
</evidence>
<evidence type="ECO:0000256" key="8">
    <source>
        <dbReference type="PROSITE-ProRule" id="PRU00042"/>
    </source>
</evidence>
<dbReference type="GO" id="GO:0045892">
    <property type="term" value="P:negative regulation of DNA-templated transcription"/>
    <property type="evidence" value="ECO:0007669"/>
    <property type="project" value="UniProtKB-ARBA"/>
</dbReference>
<evidence type="ECO:0000313" key="12">
    <source>
        <dbReference type="Ensembl" id="ENSGACP00000013774.2"/>
    </source>
</evidence>
<dbReference type="InterPro" id="IPR051574">
    <property type="entry name" value="ZnF_E-box_Homeobox"/>
</dbReference>
<dbReference type="GO" id="GO:0000981">
    <property type="term" value="F:DNA-binding transcription factor activity, RNA polymerase II-specific"/>
    <property type="evidence" value="ECO:0007669"/>
    <property type="project" value="TreeGrafter"/>
</dbReference>
<dbReference type="GO" id="GO:0005634">
    <property type="term" value="C:nucleus"/>
    <property type="evidence" value="ECO:0007669"/>
    <property type="project" value="UniProtKB-SubCell"/>
</dbReference>
<dbReference type="InterPro" id="IPR036236">
    <property type="entry name" value="Znf_C2H2_sf"/>
</dbReference>
<dbReference type="AlphaFoldDB" id="G3P850"/>
<evidence type="ECO:0000256" key="6">
    <source>
        <dbReference type="ARBA" id="ARBA00023125"/>
    </source>
</evidence>
<reference evidence="12" key="3">
    <citation type="submission" date="2025-09" db="UniProtKB">
        <authorList>
            <consortium name="Ensembl"/>
        </authorList>
    </citation>
    <scope>IDENTIFICATION</scope>
</reference>
<accession>G3P850</accession>
<evidence type="ECO:0000256" key="4">
    <source>
        <dbReference type="ARBA" id="ARBA00022771"/>
    </source>
</evidence>
<dbReference type="PROSITE" id="PS00028">
    <property type="entry name" value="ZINC_FINGER_C2H2_1"/>
    <property type="match status" value="6"/>
</dbReference>
<evidence type="ECO:0000256" key="7">
    <source>
        <dbReference type="ARBA" id="ARBA00023242"/>
    </source>
</evidence>
<dbReference type="FunFam" id="3.30.160.60:FF:000145">
    <property type="entry name" value="Zinc finger protein 574"/>
    <property type="match status" value="1"/>
</dbReference>
<dbReference type="Bgee" id="ENSGACG00000010410">
    <property type="expression patterns" value="Expressed in camera-type eye and 12 other cell types or tissues"/>
</dbReference>
<feature type="domain" description="C2H2-type" evidence="11">
    <location>
        <begin position="273"/>
        <end position="301"/>
    </location>
</feature>
<dbReference type="SUPFAM" id="SSF57667">
    <property type="entry name" value="beta-beta-alpha zinc fingers"/>
    <property type="match status" value="3"/>
</dbReference>
<dbReference type="PANTHER" id="PTHR24391:SF15">
    <property type="entry name" value="MBD2 (METHYL-CPG-BINDING PROTEIN)-INTERACTING ZINC FINGER PROTEIN"/>
    <property type="match status" value="1"/>
</dbReference>
<protein>
    <submittedName>
        <fullName evidence="12">Zgc:112083</fullName>
    </submittedName>
</protein>
<reference evidence="12 13" key="1">
    <citation type="journal article" date="2021" name="G3 (Bethesda)">
        <title>Improved contiguity of the threespine stickleback genome using long-read sequencing.</title>
        <authorList>
            <person name="Nath S."/>
            <person name="Shaw D.E."/>
            <person name="White M.A."/>
        </authorList>
    </citation>
    <scope>NUCLEOTIDE SEQUENCE [LARGE SCALE GENOMIC DNA]</scope>
    <source>
        <strain evidence="12 13">Lake Benthic</strain>
    </source>
</reference>
<name>G3P850_GASAC</name>
<dbReference type="Gene3D" id="3.30.160.60">
    <property type="entry name" value="Classic Zinc Finger"/>
    <property type="match status" value="4"/>
</dbReference>
<keyword evidence="2" id="KW-0479">Metal-binding</keyword>